<organism evidence="6 7">
    <name type="scientific">Cypionkella sinensis</name>
    <dbReference type="NCBI Taxonomy" id="1756043"/>
    <lineage>
        <taxon>Bacteria</taxon>
        <taxon>Pseudomonadati</taxon>
        <taxon>Pseudomonadota</taxon>
        <taxon>Alphaproteobacteria</taxon>
        <taxon>Rhodobacterales</taxon>
        <taxon>Paracoccaceae</taxon>
        <taxon>Cypionkella</taxon>
    </lineage>
</organism>
<feature type="binding site" evidence="5">
    <location>
        <position position="104"/>
    </location>
    <ligand>
        <name>S-adenosyl-L-methionine</name>
        <dbReference type="ChEBI" id="CHEBI:59789"/>
    </ligand>
</feature>
<keyword evidence="3 5" id="KW-0949">S-adenosyl-L-methionine</keyword>
<dbReference type="NCBIfam" id="NF000989">
    <property type="entry name" value="PRK00103.2-3"/>
    <property type="match status" value="1"/>
</dbReference>
<keyword evidence="5" id="KW-0698">rRNA processing</keyword>
<dbReference type="PANTHER" id="PTHR33603">
    <property type="entry name" value="METHYLTRANSFERASE"/>
    <property type="match status" value="1"/>
</dbReference>
<dbReference type="Proteomes" id="UP001595547">
    <property type="component" value="Unassembled WGS sequence"/>
</dbReference>
<keyword evidence="1 5" id="KW-0489">Methyltransferase</keyword>
<keyword evidence="2 5" id="KW-0808">Transferase</keyword>
<dbReference type="InterPro" id="IPR029028">
    <property type="entry name" value="Alpha/beta_knot_MTases"/>
</dbReference>
<evidence type="ECO:0000256" key="4">
    <source>
        <dbReference type="ARBA" id="ARBA00038303"/>
    </source>
</evidence>
<gene>
    <name evidence="5 6" type="primary">rlmH</name>
    <name evidence="6" type="ORF">ACFOGH_18070</name>
</gene>
<dbReference type="CDD" id="cd18081">
    <property type="entry name" value="RlmH-like"/>
    <property type="match status" value="1"/>
</dbReference>
<dbReference type="InterPro" id="IPR029026">
    <property type="entry name" value="tRNA_m1G_MTases_N"/>
</dbReference>
<evidence type="ECO:0000256" key="2">
    <source>
        <dbReference type="ARBA" id="ARBA00022679"/>
    </source>
</evidence>
<keyword evidence="5" id="KW-0963">Cytoplasm</keyword>
<dbReference type="SUPFAM" id="SSF75217">
    <property type="entry name" value="alpha/beta knot"/>
    <property type="match status" value="1"/>
</dbReference>
<name>A0ABV7J245_9RHOB</name>
<dbReference type="NCBIfam" id="NF000988">
    <property type="entry name" value="PRK00103.2-2"/>
    <property type="match status" value="1"/>
</dbReference>
<comment type="subcellular location">
    <subcellularLocation>
        <location evidence="5">Cytoplasm</location>
    </subcellularLocation>
</comment>
<dbReference type="PIRSF" id="PIRSF004505">
    <property type="entry name" value="MT_bac"/>
    <property type="match status" value="1"/>
</dbReference>
<evidence type="ECO:0000256" key="5">
    <source>
        <dbReference type="HAMAP-Rule" id="MF_00658"/>
    </source>
</evidence>
<protein>
    <recommendedName>
        <fullName evidence="5">Ribosomal RNA large subunit methyltransferase H</fullName>
        <ecNumber evidence="5">2.1.1.177</ecNumber>
    </recommendedName>
    <alternativeName>
        <fullName evidence="5">23S rRNA (pseudouridine1915-N3)-methyltransferase</fullName>
    </alternativeName>
    <alternativeName>
        <fullName evidence="5">23S rRNA m3Psi1915 methyltransferase</fullName>
    </alternativeName>
    <alternativeName>
        <fullName evidence="5">rRNA (pseudouridine-N3-)-methyltransferase RlmH</fullName>
    </alternativeName>
</protein>
<dbReference type="Gene3D" id="3.40.1280.10">
    <property type="match status" value="1"/>
</dbReference>
<feature type="binding site" evidence="5">
    <location>
        <position position="72"/>
    </location>
    <ligand>
        <name>S-adenosyl-L-methionine</name>
        <dbReference type="ChEBI" id="CHEBI:59789"/>
    </ligand>
</feature>
<feature type="binding site" evidence="5">
    <location>
        <begin position="123"/>
        <end position="128"/>
    </location>
    <ligand>
        <name>S-adenosyl-L-methionine</name>
        <dbReference type="ChEBI" id="CHEBI:59789"/>
    </ligand>
</feature>
<sequence>MRLHVCAVGRLRAGPERALVDDYYTRLDRTGRALSLGPVAELEVEDKKNLGMAAEAVLLERAIPVGALIVTLDERGKVLSSPEFADQLAGWRDGGRQDVAFVIGGADGIDPGLRAKAGFSISFGRMVWPHMLVRVMLAEQLYRAATILGGGPYHRA</sequence>
<comment type="subunit">
    <text evidence="5">Homodimer.</text>
</comment>
<evidence type="ECO:0000313" key="7">
    <source>
        <dbReference type="Proteomes" id="UP001595547"/>
    </source>
</evidence>
<dbReference type="HAMAP" id="MF_00658">
    <property type="entry name" value="23SrRNA_methyltr_H"/>
    <property type="match status" value="1"/>
</dbReference>
<proteinExistence type="inferred from homology"/>
<comment type="function">
    <text evidence="5">Specifically methylates the pseudouridine at position 1915 (m3Psi1915) in 23S rRNA.</text>
</comment>
<dbReference type="EC" id="2.1.1.177" evidence="5"/>
<comment type="similarity">
    <text evidence="4 5">Belongs to the RNA methyltransferase RlmH family.</text>
</comment>
<comment type="catalytic activity">
    <reaction evidence="5">
        <text>pseudouridine(1915) in 23S rRNA + S-adenosyl-L-methionine = N(3)-methylpseudouridine(1915) in 23S rRNA + S-adenosyl-L-homocysteine + H(+)</text>
        <dbReference type="Rhea" id="RHEA:42752"/>
        <dbReference type="Rhea" id="RHEA-COMP:10221"/>
        <dbReference type="Rhea" id="RHEA-COMP:10222"/>
        <dbReference type="ChEBI" id="CHEBI:15378"/>
        <dbReference type="ChEBI" id="CHEBI:57856"/>
        <dbReference type="ChEBI" id="CHEBI:59789"/>
        <dbReference type="ChEBI" id="CHEBI:65314"/>
        <dbReference type="ChEBI" id="CHEBI:74486"/>
        <dbReference type="EC" id="2.1.1.177"/>
    </reaction>
</comment>
<dbReference type="RefSeq" id="WP_380074568.1">
    <property type="nucleotide sequence ID" value="NZ_JBHRTO010000002.1"/>
</dbReference>
<dbReference type="PANTHER" id="PTHR33603:SF1">
    <property type="entry name" value="RIBOSOMAL RNA LARGE SUBUNIT METHYLTRANSFERASE H"/>
    <property type="match status" value="1"/>
</dbReference>
<evidence type="ECO:0000313" key="6">
    <source>
        <dbReference type="EMBL" id="MFC3182912.1"/>
    </source>
</evidence>
<evidence type="ECO:0000256" key="1">
    <source>
        <dbReference type="ARBA" id="ARBA00022603"/>
    </source>
</evidence>
<accession>A0ABV7J245</accession>
<keyword evidence="7" id="KW-1185">Reference proteome</keyword>
<dbReference type="InterPro" id="IPR003742">
    <property type="entry name" value="RlmH-like"/>
</dbReference>
<reference evidence="7" key="1">
    <citation type="journal article" date="2019" name="Int. J. Syst. Evol. Microbiol.">
        <title>The Global Catalogue of Microorganisms (GCM) 10K type strain sequencing project: providing services to taxonomists for standard genome sequencing and annotation.</title>
        <authorList>
            <consortium name="The Broad Institute Genomics Platform"/>
            <consortium name="The Broad Institute Genome Sequencing Center for Infectious Disease"/>
            <person name="Wu L."/>
            <person name="Ma J."/>
        </authorList>
    </citation>
    <scope>NUCLEOTIDE SEQUENCE [LARGE SCALE GENOMIC DNA]</scope>
    <source>
        <strain evidence="7">KCTC 52039</strain>
    </source>
</reference>
<evidence type="ECO:0000256" key="3">
    <source>
        <dbReference type="ARBA" id="ARBA00022691"/>
    </source>
</evidence>
<comment type="caution">
    <text evidence="6">The sequence shown here is derived from an EMBL/GenBank/DDBJ whole genome shotgun (WGS) entry which is preliminary data.</text>
</comment>
<dbReference type="EMBL" id="JBHRTO010000002">
    <property type="protein sequence ID" value="MFC3182912.1"/>
    <property type="molecule type" value="Genomic_DNA"/>
</dbReference>
<dbReference type="Pfam" id="PF02590">
    <property type="entry name" value="SPOUT_MTase"/>
    <property type="match status" value="1"/>
</dbReference>